<organism evidence="2 3">
    <name type="scientific">Nonomuraea helvata</name>
    <dbReference type="NCBI Taxonomy" id="37484"/>
    <lineage>
        <taxon>Bacteria</taxon>
        <taxon>Bacillati</taxon>
        <taxon>Actinomycetota</taxon>
        <taxon>Actinomycetes</taxon>
        <taxon>Streptosporangiales</taxon>
        <taxon>Streptosporangiaceae</taxon>
        <taxon>Nonomuraea</taxon>
    </lineage>
</organism>
<dbReference type="EMBL" id="JBHMBW010000001">
    <property type="protein sequence ID" value="MFB9621532.1"/>
    <property type="molecule type" value="Genomic_DNA"/>
</dbReference>
<keyword evidence="1" id="KW-0812">Transmembrane</keyword>
<dbReference type="RefSeq" id="WP_344986629.1">
    <property type="nucleotide sequence ID" value="NZ_BAAAXV010000001.1"/>
</dbReference>
<evidence type="ECO:0000313" key="3">
    <source>
        <dbReference type="Proteomes" id="UP001589532"/>
    </source>
</evidence>
<comment type="caution">
    <text evidence="2">The sequence shown here is derived from an EMBL/GenBank/DDBJ whole genome shotgun (WGS) entry which is preliminary data.</text>
</comment>
<accession>A0ABV5RQ34</accession>
<proteinExistence type="predicted"/>
<keyword evidence="3" id="KW-1185">Reference proteome</keyword>
<sequence>MNELKHLARVRDEDLAGRASGAGARALLAAITAEEPTPERAPVPRRRTRRLLLSAAATATLAAAALIGPSLVTPTGVATSYASTELDITREGSDWVARIKDPYADHEKYTEGFKAVGLNVQLQIVPVSPSGVGEMIQMGMGGSAIGQRMYTGTEPEGCETGRPGCVLVIKLPVGFKAQAWVKFGREARPGEAYQNSGRANAKGEMLEGVKVSGRTVGEVVAEARARGVKAIFQVITPNENYDGFSVKPGETSPQVGNDWFVWDAESARPGVVRLLVTKEHLPKNPVYGGEPPVG</sequence>
<feature type="transmembrane region" description="Helical" evidence="1">
    <location>
        <begin position="51"/>
        <end position="72"/>
    </location>
</feature>
<evidence type="ECO:0000313" key="2">
    <source>
        <dbReference type="EMBL" id="MFB9621532.1"/>
    </source>
</evidence>
<name>A0ABV5RQ34_9ACTN</name>
<evidence type="ECO:0000256" key="1">
    <source>
        <dbReference type="SAM" id="Phobius"/>
    </source>
</evidence>
<dbReference type="Proteomes" id="UP001589532">
    <property type="component" value="Unassembled WGS sequence"/>
</dbReference>
<reference evidence="2 3" key="1">
    <citation type="submission" date="2024-09" db="EMBL/GenBank/DDBJ databases">
        <authorList>
            <person name="Sun Q."/>
            <person name="Mori K."/>
        </authorList>
    </citation>
    <scope>NUCLEOTIDE SEQUENCE [LARGE SCALE GENOMIC DNA]</scope>
    <source>
        <strain evidence="2 3">JCM 3143</strain>
    </source>
</reference>
<keyword evidence="1" id="KW-1133">Transmembrane helix</keyword>
<gene>
    <name evidence="2" type="ORF">ACFFSA_00420</name>
</gene>
<keyword evidence="1" id="KW-0472">Membrane</keyword>
<protein>
    <submittedName>
        <fullName evidence="2">Uncharacterized protein</fullName>
    </submittedName>
</protein>